<accession>A0A0W8DYU5</accession>
<evidence type="ECO:0000256" key="3">
    <source>
        <dbReference type="ARBA" id="ARBA00022692"/>
    </source>
</evidence>
<keyword evidence="2" id="KW-0813">Transport</keyword>
<comment type="subcellular location">
    <subcellularLocation>
        <location evidence="1">Membrane</location>
        <topology evidence="1">Multi-pass membrane protein</topology>
    </subcellularLocation>
</comment>
<dbReference type="OrthoDB" id="123799at2759"/>
<keyword evidence="4 6" id="KW-1133">Transmembrane helix</keyword>
<dbReference type="Pfam" id="PF01061">
    <property type="entry name" value="ABC2_membrane"/>
    <property type="match status" value="1"/>
</dbReference>
<comment type="caution">
    <text evidence="9">The sequence shown here is derived from an EMBL/GenBank/DDBJ whole genome shotgun (WGS) entry which is preliminary data.</text>
</comment>
<evidence type="ECO:0000256" key="6">
    <source>
        <dbReference type="SAM" id="Phobius"/>
    </source>
</evidence>
<evidence type="ECO:0000256" key="2">
    <source>
        <dbReference type="ARBA" id="ARBA00022448"/>
    </source>
</evidence>
<dbReference type="Gene3D" id="3.40.50.300">
    <property type="entry name" value="P-loop containing nucleotide triphosphate hydrolases"/>
    <property type="match status" value="1"/>
</dbReference>
<keyword evidence="9" id="KW-0067">ATP-binding</keyword>
<reference evidence="9 10" key="1">
    <citation type="submission" date="2015-11" db="EMBL/GenBank/DDBJ databases">
        <title>Genomes and virulence difference between two physiological races of Phytophthora nicotianae.</title>
        <authorList>
            <person name="Liu H."/>
            <person name="Ma X."/>
            <person name="Yu H."/>
            <person name="Fang D."/>
            <person name="Li Y."/>
            <person name="Wang X."/>
            <person name="Wang W."/>
            <person name="Dong Y."/>
            <person name="Xiao B."/>
        </authorList>
    </citation>
    <scope>NUCLEOTIDE SEQUENCE [LARGE SCALE GENOMIC DNA]</scope>
    <source>
        <strain evidence="10">race 0</strain>
    </source>
</reference>
<dbReference type="AlphaFoldDB" id="A0A0W8DYU5"/>
<evidence type="ECO:0000256" key="5">
    <source>
        <dbReference type="ARBA" id="ARBA00023136"/>
    </source>
</evidence>
<dbReference type="Proteomes" id="UP000052943">
    <property type="component" value="Unassembled WGS sequence"/>
</dbReference>
<dbReference type="InterPro" id="IPR027417">
    <property type="entry name" value="P-loop_NTPase"/>
</dbReference>
<evidence type="ECO:0000259" key="8">
    <source>
        <dbReference type="Pfam" id="PF19055"/>
    </source>
</evidence>
<sequence>MPGVLSKTQTVTLSIPLRYLPARASKPLNQPFTRRLAVATLPLPIWRLPCHPLHELYEAIHPLNPLHFPSQKNVTVEGEITFNGIPSDTLRTRLPQIVSYVSQRDQNHPSLTVKETLQFAHACCGGSLPTRDEQHFINGTPEENNAALDAARAMFKHYPDIVIQQLGLDICQNTIVGDAMTRGVSRGERKRVTTGEMEFGNKYVMMMVEISTGLDSAATFDIIMTQRSFAKKFRKTVVISLLQPSPEVFELFDDVMILNDGHVMYHGPRSEALGYFESLGFKCPPRRDVADFLLDLGTDKQSQYEVISVPSGNMPRLASEYAAVFTCSRIYELMMNNLHGSISTNMLEDNEKHIAAVPEFQLDFLESTIVMQRQLTLTRRNREFIVGRSVMVILMALLYSSVHYQFDEVNAQLVMGFTFSVVMFVSLGQQAQIPTFIAARDVFYKQCRANFFRTSSFVLSNSVSQIPLGFAESFRLYTGWVGTCPPCKPSCCSR</sequence>
<evidence type="ECO:0000256" key="4">
    <source>
        <dbReference type="ARBA" id="ARBA00022989"/>
    </source>
</evidence>
<evidence type="ECO:0000259" key="7">
    <source>
        <dbReference type="Pfam" id="PF01061"/>
    </source>
</evidence>
<organism evidence="9 10">
    <name type="scientific">Phytophthora nicotianae</name>
    <name type="common">Potato buckeye rot agent</name>
    <name type="synonym">Phytophthora parasitica</name>
    <dbReference type="NCBI Taxonomy" id="4792"/>
    <lineage>
        <taxon>Eukaryota</taxon>
        <taxon>Sar</taxon>
        <taxon>Stramenopiles</taxon>
        <taxon>Oomycota</taxon>
        <taxon>Peronosporomycetes</taxon>
        <taxon>Peronosporales</taxon>
        <taxon>Peronosporaceae</taxon>
        <taxon>Phytophthora</taxon>
    </lineage>
</organism>
<feature type="domain" description="ABC-2 type transporter transmembrane" evidence="7">
    <location>
        <begin position="369"/>
        <end position="474"/>
    </location>
</feature>
<feature type="transmembrane region" description="Helical" evidence="6">
    <location>
        <begin position="385"/>
        <end position="403"/>
    </location>
</feature>
<dbReference type="InterPro" id="IPR043926">
    <property type="entry name" value="ABCG_dom"/>
</dbReference>
<dbReference type="GO" id="GO:0016020">
    <property type="term" value="C:membrane"/>
    <property type="evidence" value="ECO:0007669"/>
    <property type="project" value="UniProtKB-SubCell"/>
</dbReference>
<keyword evidence="3 6" id="KW-0812">Transmembrane</keyword>
<evidence type="ECO:0000313" key="9">
    <source>
        <dbReference type="EMBL" id="KUG01592.1"/>
    </source>
</evidence>
<dbReference type="PANTHER" id="PTHR19241">
    <property type="entry name" value="ATP-BINDING CASSETTE TRANSPORTER"/>
    <property type="match status" value="1"/>
</dbReference>
<proteinExistence type="predicted"/>
<dbReference type="SUPFAM" id="SSF52540">
    <property type="entry name" value="P-loop containing nucleoside triphosphate hydrolases"/>
    <property type="match status" value="1"/>
</dbReference>
<dbReference type="GO" id="GO:0005524">
    <property type="term" value="F:ATP binding"/>
    <property type="evidence" value="ECO:0007669"/>
    <property type="project" value="UniProtKB-KW"/>
</dbReference>
<dbReference type="Pfam" id="PF19055">
    <property type="entry name" value="ABC2_membrane_7"/>
    <property type="match status" value="1"/>
</dbReference>
<feature type="transmembrane region" description="Helical" evidence="6">
    <location>
        <begin position="409"/>
        <end position="427"/>
    </location>
</feature>
<name>A0A0W8DYU5_PHYNI</name>
<evidence type="ECO:0000256" key="1">
    <source>
        <dbReference type="ARBA" id="ARBA00004141"/>
    </source>
</evidence>
<feature type="domain" description="ABC transporter family G" evidence="8">
    <location>
        <begin position="243"/>
        <end position="296"/>
    </location>
</feature>
<dbReference type="EMBL" id="LNFO01000284">
    <property type="protein sequence ID" value="KUG01592.1"/>
    <property type="molecule type" value="Genomic_DNA"/>
</dbReference>
<protein>
    <submittedName>
        <fullName evidence="9">ATP-binding Cassette (ABC) Superfamily</fullName>
    </submittedName>
</protein>
<evidence type="ECO:0000313" key="10">
    <source>
        <dbReference type="Proteomes" id="UP000052943"/>
    </source>
</evidence>
<keyword evidence="5 6" id="KW-0472">Membrane</keyword>
<dbReference type="FunFam" id="3.40.50.300:FF:000528">
    <property type="entry name" value="ABC transporter G family member 31"/>
    <property type="match status" value="1"/>
</dbReference>
<gene>
    <name evidence="9" type="ORF">AM587_10001730</name>
</gene>
<keyword evidence="9" id="KW-0547">Nucleotide-binding</keyword>
<dbReference type="GO" id="GO:0140359">
    <property type="term" value="F:ABC-type transporter activity"/>
    <property type="evidence" value="ECO:0007669"/>
    <property type="project" value="InterPro"/>
</dbReference>
<dbReference type="InterPro" id="IPR013525">
    <property type="entry name" value="ABC2_TM"/>
</dbReference>